<gene>
    <name evidence="1" type="ORF">PAN0_010c4129</name>
</gene>
<dbReference type="HOGENOM" id="CLU_2372567_0_0_1"/>
<dbReference type="RefSeq" id="XP_014656069.1">
    <property type="nucleotide sequence ID" value="XM_014800583.1"/>
</dbReference>
<sequence length="95" mass="10674">MRFFNPKTAFFALAAAVLMVQCAVATTLSPTLELLGPLVREGDGPVIAYNEFLARISSEHHGLAKKFWTKYAIPRYNRGLSTSGSHWNEYFERHG</sequence>
<reference evidence="2" key="1">
    <citation type="journal article" date="2014" name="Genome Announc.">
        <title>Draft Genome Sequence of the Yeast Pseudozyma antarctica Type Strain JCM10317, a Producer of the Glycolipid Biosurfactants, Mannosylerythritol Lipids.</title>
        <authorList>
            <person name="Saika A."/>
            <person name="Koike H."/>
            <person name="Hori T."/>
            <person name="Fukuoka T."/>
            <person name="Sato S."/>
            <person name="Habe H."/>
            <person name="Kitamoto D."/>
            <person name="Morita T."/>
        </authorList>
    </citation>
    <scope>NUCLEOTIDE SEQUENCE [LARGE SCALE GENOMIC DNA]</scope>
    <source>
        <strain evidence="2">JCM 10317</strain>
    </source>
</reference>
<evidence type="ECO:0000313" key="1">
    <source>
        <dbReference type="EMBL" id="GAK65907.1"/>
    </source>
</evidence>
<accession>A0A081CGW1</accession>
<evidence type="ECO:0000313" key="2">
    <source>
        <dbReference type="Proteomes" id="UP000053758"/>
    </source>
</evidence>
<protein>
    <submittedName>
        <fullName evidence="1">Uncharacterized protein</fullName>
    </submittedName>
</protein>
<dbReference type="GeneID" id="26304857"/>
<dbReference type="EMBL" id="DF830077">
    <property type="protein sequence ID" value="GAK65907.1"/>
    <property type="molecule type" value="Genomic_DNA"/>
</dbReference>
<name>A0A081CGW1_PSEA2</name>
<dbReference type="Proteomes" id="UP000053758">
    <property type="component" value="Unassembled WGS sequence"/>
</dbReference>
<dbReference type="AlphaFoldDB" id="A0A081CGW1"/>
<keyword evidence="2" id="KW-1185">Reference proteome</keyword>
<proteinExistence type="predicted"/>
<organism evidence="1 2">
    <name type="scientific">Pseudozyma antarctica</name>
    <name type="common">Yeast</name>
    <name type="synonym">Candida antarctica</name>
    <dbReference type="NCBI Taxonomy" id="84753"/>
    <lineage>
        <taxon>Eukaryota</taxon>
        <taxon>Fungi</taxon>
        <taxon>Dikarya</taxon>
        <taxon>Basidiomycota</taxon>
        <taxon>Ustilaginomycotina</taxon>
        <taxon>Ustilaginomycetes</taxon>
        <taxon>Ustilaginales</taxon>
        <taxon>Ustilaginaceae</taxon>
        <taxon>Moesziomyces</taxon>
    </lineage>
</organism>